<sequence>MFRKIHFVLVPLIAASLQLQAQAVVPKNKVLYVVDSVPVGTGHDLRRELPYEELKSEAIASVNILKYPETLQHAKYRPYDSVLFIITKAYAARPAELKAIPSTDQLTRKGNIYFYKGKPYSGKVLDYHYDGSIYHEGTLENGKYTGVHLYHDPEGLRRHSYTYDKDGAEHNTGTDTNGNMTSRVVRTDERLLLFELYYPNGQLKHRTKRVKNKEIQTSYYSSGLLSDSLVRHLKTNKTYYDPQRQLLRKLAEQKDYLKLRELFPSDPATYMYISAHKRQDGQFDEALRYMDTCIALEPLEPMYNYERAMLRLRKFAYAADKVTFKWDYELSRYLDKKPELHIPEADKQKIMADLKLFEPMKYTNRDFVKVYRYVAEKF</sequence>
<dbReference type="AlphaFoldDB" id="A0A3N4PUS1"/>
<reference evidence="2 3" key="1">
    <citation type="submission" date="2018-11" db="EMBL/GenBank/DDBJ databases">
        <title>Chitinophaga lutea sp.nov., isolate from arsenic contaminated soil.</title>
        <authorList>
            <person name="Zong Y."/>
        </authorList>
    </citation>
    <scope>NUCLEOTIDE SEQUENCE [LARGE SCALE GENOMIC DNA]</scope>
    <source>
        <strain evidence="2 3">ZY74</strain>
    </source>
</reference>
<gene>
    <name evidence="2" type="ORF">EGT74_17375</name>
</gene>
<dbReference type="InterPro" id="IPR011990">
    <property type="entry name" value="TPR-like_helical_dom_sf"/>
</dbReference>
<evidence type="ECO:0000313" key="3">
    <source>
        <dbReference type="Proteomes" id="UP000278351"/>
    </source>
</evidence>
<evidence type="ECO:0000256" key="1">
    <source>
        <dbReference type="SAM" id="SignalP"/>
    </source>
</evidence>
<evidence type="ECO:0000313" key="2">
    <source>
        <dbReference type="EMBL" id="RPE08801.1"/>
    </source>
</evidence>
<dbReference type="RefSeq" id="WP_123847796.1">
    <property type="nucleotide sequence ID" value="NZ_RPDH01000002.1"/>
</dbReference>
<proteinExistence type="predicted"/>
<name>A0A3N4PUS1_9BACT</name>
<comment type="caution">
    <text evidence="2">The sequence shown here is derived from an EMBL/GenBank/DDBJ whole genome shotgun (WGS) entry which is preliminary data.</text>
</comment>
<feature type="chain" id="PRO_5018014651" description="Tetratricopeptide repeat protein" evidence="1">
    <location>
        <begin position="24"/>
        <end position="378"/>
    </location>
</feature>
<organism evidence="2 3">
    <name type="scientific">Chitinophaga lutea</name>
    <dbReference type="NCBI Taxonomy" id="2488634"/>
    <lineage>
        <taxon>Bacteria</taxon>
        <taxon>Pseudomonadati</taxon>
        <taxon>Bacteroidota</taxon>
        <taxon>Chitinophagia</taxon>
        <taxon>Chitinophagales</taxon>
        <taxon>Chitinophagaceae</taxon>
        <taxon>Chitinophaga</taxon>
    </lineage>
</organism>
<dbReference type="Proteomes" id="UP000278351">
    <property type="component" value="Unassembled WGS sequence"/>
</dbReference>
<dbReference type="EMBL" id="RPDH01000002">
    <property type="protein sequence ID" value="RPE08801.1"/>
    <property type="molecule type" value="Genomic_DNA"/>
</dbReference>
<dbReference type="Gene3D" id="3.90.930.1">
    <property type="match status" value="1"/>
</dbReference>
<protein>
    <recommendedName>
        <fullName evidence="4">Tetratricopeptide repeat protein</fullName>
    </recommendedName>
</protein>
<dbReference type="SUPFAM" id="SSF48452">
    <property type="entry name" value="TPR-like"/>
    <property type="match status" value="1"/>
</dbReference>
<dbReference type="OrthoDB" id="736449at2"/>
<keyword evidence="1" id="KW-0732">Signal</keyword>
<keyword evidence="3" id="KW-1185">Reference proteome</keyword>
<accession>A0A3N4PUS1</accession>
<feature type="signal peptide" evidence="1">
    <location>
        <begin position="1"/>
        <end position="23"/>
    </location>
</feature>
<evidence type="ECO:0008006" key="4">
    <source>
        <dbReference type="Google" id="ProtNLM"/>
    </source>
</evidence>